<proteinExistence type="predicted"/>
<dbReference type="Proteomes" id="UP000004664">
    <property type="component" value="Unassembled WGS sequence"/>
</dbReference>
<dbReference type="AlphaFoldDB" id="G3ITJ9"/>
<evidence type="ECO:0000313" key="4">
    <source>
        <dbReference type="Proteomes" id="UP000004664"/>
    </source>
</evidence>
<dbReference type="InterPro" id="IPR032389">
    <property type="entry name" value="GspB_C"/>
</dbReference>
<organism evidence="3 4">
    <name type="scientific">Methylobacter tundripaludum (strain ATCC BAA-1195 / DSM 17260 / SV96)</name>
    <dbReference type="NCBI Taxonomy" id="697282"/>
    <lineage>
        <taxon>Bacteria</taxon>
        <taxon>Pseudomonadati</taxon>
        <taxon>Pseudomonadota</taxon>
        <taxon>Gammaproteobacteria</taxon>
        <taxon>Methylococcales</taxon>
        <taxon>Methylococcaceae</taxon>
        <taxon>Methylobacter</taxon>
    </lineage>
</organism>
<dbReference type="EMBL" id="JH109152">
    <property type="protein sequence ID" value="EGW21409.1"/>
    <property type="molecule type" value="Genomic_DNA"/>
</dbReference>
<keyword evidence="1" id="KW-0472">Membrane</keyword>
<evidence type="ECO:0000256" key="1">
    <source>
        <dbReference type="SAM" id="Phobius"/>
    </source>
</evidence>
<reference evidence="3 4" key="1">
    <citation type="submission" date="2011-06" db="EMBL/GenBank/DDBJ databases">
        <title>Genomic sequence of Methylobacter tundripaludum SV96.</title>
        <authorList>
            <consortium name="US DOE Joint Genome Institute"/>
            <person name="Lucas S."/>
            <person name="Han J."/>
            <person name="Lapidus A."/>
            <person name="Cheng J.-F."/>
            <person name="Goodwin L."/>
            <person name="Pitluck S."/>
            <person name="Held B."/>
            <person name="Detter J.C."/>
            <person name="Han C."/>
            <person name="Tapia R."/>
            <person name="Land M."/>
            <person name="Hauser L."/>
            <person name="Kyrpides N."/>
            <person name="Ivanova N."/>
            <person name="Ovchinnikova G."/>
            <person name="Pagani I."/>
            <person name="Klotz M.G."/>
            <person name="Dispirito A.A."/>
            <person name="Murrell J.C."/>
            <person name="Dunfield P."/>
            <person name="Kalyuzhnaya M.G."/>
            <person name="Svenning M."/>
            <person name="Trotsenko Y.A."/>
            <person name="Stein L.Y."/>
            <person name="Woyke T."/>
        </authorList>
    </citation>
    <scope>NUCLEOTIDE SEQUENCE [LARGE SCALE GENOMIC DNA]</scope>
    <source>
        <strain evidence="4">ATCC BAA-1195 / DSM 17260 / SV96</strain>
    </source>
</reference>
<keyword evidence="4" id="KW-1185">Reference proteome</keyword>
<gene>
    <name evidence="3" type="ORF">Mettu_0168</name>
</gene>
<dbReference type="RefSeq" id="WP_006889391.1">
    <property type="nucleotide sequence ID" value="NZ_JH109152.1"/>
</dbReference>
<accession>G3ITJ9</accession>
<dbReference type="eggNOG" id="COG3267">
    <property type="taxonomic scope" value="Bacteria"/>
</dbReference>
<evidence type="ECO:0000313" key="3">
    <source>
        <dbReference type="EMBL" id="EGW21409.1"/>
    </source>
</evidence>
<dbReference type="HOGENOM" id="CLU_1101850_0_0_6"/>
<dbReference type="OrthoDB" id="5432325at2"/>
<evidence type="ECO:0000259" key="2">
    <source>
        <dbReference type="Pfam" id="PF16537"/>
    </source>
</evidence>
<protein>
    <recommendedName>
        <fullName evidence="2">Type II secretion system protein GspB C-terminal domain-containing protein</fullName>
    </recommendedName>
</protein>
<feature type="domain" description="Type II secretion system protein GspB C-terminal" evidence="2">
    <location>
        <begin position="192"/>
        <end position="250"/>
    </location>
</feature>
<sequence>MSFILNALRKSEQERQASQAENVTDKILLPQPPQNRSNTTKLLVFLLIANVLVIAGSVWFVRNNLMSTPPDARAPTISPSLSAQDVKLEPKVIAKSTQSKRPAQKAESEITSIAELIDKEKPEPAPLPVTTKKTAADTIKQPAITNNSELQIQTTPVIAPVANVGSDEPETIPAIKGIPLLSDLPFEFRQTLPKFTINVFVYSQDPEERFIMIDMVKYKPGQQIKDAMLLKEILPDGFVIDYQNRVFKIKRP</sequence>
<dbReference type="GO" id="GO:0015627">
    <property type="term" value="C:type II protein secretion system complex"/>
    <property type="evidence" value="ECO:0007669"/>
    <property type="project" value="InterPro"/>
</dbReference>
<keyword evidence="1" id="KW-0812">Transmembrane</keyword>
<dbReference type="STRING" id="697282.Mettu_0168"/>
<name>G3ITJ9_METTV</name>
<feature type="transmembrane region" description="Helical" evidence="1">
    <location>
        <begin position="42"/>
        <end position="61"/>
    </location>
</feature>
<dbReference type="Pfam" id="PF16537">
    <property type="entry name" value="T2SSB"/>
    <property type="match status" value="1"/>
</dbReference>
<keyword evidence="1" id="KW-1133">Transmembrane helix</keyword>